<feature type="non-terminal residue" evidence="3">
    <location>
        <position position="425"/>
    </location>
</feature>
<dbReference type="GO" id="GO:0008483">
    <property type="term" value="F:transaminase activity"/>
    <property type="evidence" value="ECO:0007669"/>
    <property type="project" value="TreeGrafter"/>
</dbReference>
<dbReference type="OrthoDB" id="7042322at2759"/>
<dbReference type="EMBL" id="PEDP01001482">
    <property type="protein sequence ID" value="POS83586.1"/>
    <property type="molecule type" value="Genomic_DNA"/>
</dbReference>
<evidence type="ECO:0000256" key="1">
    <source>
        <dbReference type="ARBA" id="ARBA00022898"/>
    </source>
</evidence>
<comment type="caution">
    <text evidence="3">The sequence shown here is derived from an EMBL/GenBank/DDBJ whole genome shotgun (WGS) entry which is preliminary data.</text>
</comment>
<gene>
    <name evidence="3" type="ORF">EPUL_004554</name>
</gene>
<dbReference type="PRINTS" id="PR00753">
    <property type="entry name" value="ACCSYNTHASE"/>
</dbReference>
<dbReference type="Gene3D" id="3.40.640.10">
    <property type="entry name" value="Type I PLP-dependent aspartate aminotransferase-like (Major domain)"/>
    <property type="match status" value="1"/>
</dbReference>
<dbReference type="InterPro" id="IPR015424">
    <property type="entry name" value="PyrdxlP-dep_Trfase"/>
</dbReference>
<proteinExistence type="predicted"/>
<feature type="domain" description="Aminotransferase class I/classII large" evidence="2">
    <location>
        <begin position="81"/>
        <end position="423"/>
    </location>
</feature>
<dbReference type="STRING" id="225359.A0A2S4PNH3"/>
<dbReference type="GO" id="GO:0006520">
    <property type="term" value="P:amino acid metabolic process"/>
    <property type="evidence" value="ECO:0007669"/>
    <property type="project" value="TreeGrafter"/>
</dbReference>
<dbReference type="GO" id="GO:0030170">
    <property type="term" value="F:pyridoxal phosphate binding"/>
    <property type="evidence" value="ECO:0007669"/>
    <property type="project" value="InterPro"/>
</dbReference>
<dbReference type="InterPro" id="IPR004839">
    <property type="entry name" value="Aminotransferase_I/II_large"/>
</dbReference>
<reference evidence="3 4" key="1">
    <citation type="submission" date="2017-10" db="EMBL/GenBank/DDBJ databases">
        <title>Development of genomic resources for the powdery mildew, Erysiphe pulchra.</title>
        <authorList>
            <person name="Wadl P.A."/>
            <person name="Mack B.M."/>
            <person name="Moore G."/>
            <person name="Beltz S.B."/>
        </authorList>
    </citation>
    <scope>NUCLEOTIDE SEQUENCE [LARGE SCALE GENOMIC DNA]</scope>
    <source>
        <strain evidence="3">Cflorida</strain>
    </source>
</reference>
<dbReference type="InterPro" id="IPR050478">
    <property type="entry name" value="Ethylene_sulfur-biosynth"/>
</dbReference>
<evidence type="ECO:0000313" key="4">
    <source>
        <dbReference type="Proteomes" id="UP000237438"/>
    </source>
</evidence>
<dbReference type="AlphaFoldDB" id="A0A2S4PNH3"/>
<sequence length="425" mass="47561">MFNYNKNVTFILYLTVSISTTHSYLSLRGFENVYDYSLPWRFVPQYRDLYDKETNPNGIISFSTAENIHIPTENFNYTASSNGGPYFPKLMAAHINKYFSPHIPVTSDNIITGNGVTAVQSMLAFCIGDEGDGVLVSPPSYGRFEIDYKSTARVKIIYATLNGVSIFDKLVVERLEDEIKKASDAGIRVKALLISNPNNPLGHCYPRETLIALMAFCQRHSIHLISDEVYALSVFSPTNSTSPPFTSVLSIDKKNLIDPNLVHALYGMSKDFGSAGLKIGCLITQNESLLKCCKSITRFHHTSAPSLEIANGILKRPDFVHKFLALSQKRLNKGYEITVNFLETAGIPYFKGGNAGFFIFIDLSKYLVIWNTKQEAGSNPEFALAQHLKEHGVFVHPREEHSEVPGWYRLVFASMSIDDLRVGLD</sequence>
<name>A0A2S4PNH3_9PEZI</name>
<keyword evidence="1" id="KW-0663">Pyridoxal phosphate</keyword>
<organism evidence="3 4">
    <name type="scientific">Erysiphe pulchra</name>
    <dbReference type="NCBI Taxonomy" id="225359"/>
    <lineage>
        <taxon>Eukaryota</taxon>
        <taxon>Fungi</taxon>
        <taxon>Dikarya</taxon>
        <taxon>Ascomycota</taxon>
        <taxon>Pezizomycotina</taxon>
        <taxon>Leotiomycetes</taxon>
        <taxon>Erysiphales</taxon>
        <taxon>Erysiphaceae</taxon>
        <taxon>Erysiphe</taxon>
    </lineage>
</organism>
<protein>
    <recommendedName>
        <fullName evidence="2">Aminotransferase class I/classII large domain-containing protein</fullName>
    </recommendedName>
</protein>
<dbReference type="Proteomes" id="UP000237438">
    <property type="component" value="Unassembled WGS sequence"/>
</dbReference>
<dbReference type="SUPFAM" id="SSF53383">
    <property type="entry name" value="PLP-dependent transferases"/>
    <property type="match status" value="1"/>
</dbReference>
<evidence type="ECO:0000313" key="3">
    <source>
        <dbReference type="EMBL" id="POS83586.1"/>
    </source>
</evidence>
<dbReference type="InterPro" id="IPR015422">
    <property type="entry name" value="PyrdxlP-dep_Trfase_small"/>
</dbReference>
<keyword evidence="4" id="KW-1185">Reference proteome</keyword>
<dbReference type="InterPro" id="IPR015421">
    <property type="entry name" value="PyrdxlP-dep_Trfase_major"/>
</dbReference>
<dbReference type="Gene3D" id="3.90.1150.10">
    <property type="entry name" value="Aspartate Aminotransferase, domain 1"/>
    <property type="match status" value="1"/>
</dbReference>
<dbReference type="CDD" id="cd00609">
    <property type="entry name" value="AAT_like"/>
    <property type="match status" value="1"/>
</dbReference>
<dbReference type="PANTHER" id="PTHR43795:SF39">
    <property type="entry name" value="AMINOTRANSFERASE CLASS I_CLASSII DOMAIN-CONTAINING PROTEIN"/>
    <property type="match status" value="1"/>
</dbReference>
<dbReference type="Pfam" id="PF00155">
    <property type="entry name" value="Aminotran_1_2"/>
    <property type="match status" value="1"/>
</dbReference>
<evidence type="ECO:0000259" key="2">
    <source>
        <dbReference type="Pfam" id="PF00155"/>
    </source>
</evidence>
<dbReference type="PANTHER" id="PTHR43795">
    <property type="entry name" value="BIFUNCTIONAL ASPARTATE AMINOTRANSFERASE AND GLUTAMATE/ASPARTATE-PREPHENATE AMINOTRANSFERASE-RELATED"/>
    <property type="match status" value="1"/>
</dbReference>
<accession>A0A2S4PNH3</accession>